<name>A0A8J3PXM1_9ACTN</name>
<gene>
    <name evidence="2" type="ORF">Pka01_60810</name>
</gene>
<dbReference type="InterPro" id="IPR036812">
    <property type="entry name" value="NAD(P)_OxRdtase_dom_sf"/>
</dbReference>
<dbReference type="InterPro" id="IPR050523">
    <property type="entry name" value="AKR_Detox_Biosynth"/>
</dbReference>
<dbReference type="InterPro" id="IPR018170">
    <property type="entry name" value="Aldo/ket_reductase_CS"/>
</dbReference>
<protein>
    <submittedName>
        <fullName evidence="2">NADP-dependent aryl-alcohol dehydrogenase</fullName>
    </submittedName>
</protein>
<evidence type="ECO:0000259" key="1">
    <source>
        <dbReference type="Pfam" id="PF00248"/>
    </source>
</evidence>
<dbReference type="SUPFAM" id="SSF51430">
    <property type="entry name" value="NAD(P)-linked oxidoreductase"/>
    <property type="match status" value="1"/>
</dbReference>
<proteinExistence type="predicted"/>
<dbReference type="PANTHER" id="PTHR43364">
    <property type="entry name" value="NADH-SPECIFIC METHYLGLYOXAL REDUCTASE-RELATED"/>
    <property type="match status" value="1"/>
</dbReference>
<dbReference type="InterPro" id="IPR023210">
    <property type="entry name" value="NADP_OxRdtase_dom"/>
</dbReference>
<sequence length="319" mass="33799">MARLPSPHPVDPTPRRWWGDHLAVPVGLGGNTFGRTTDAAASHRVLDAFAEAGGALVDTADTYSDGASEAIVGAWMRDRKNRDQVVVSTKGGNHPRFEGLSAITVAAAVDESLRRLGTDYIDLYFAHYQDDLTPIEESAAAFDALVQAGKIRAIGLSNFTAAAVREWIDTAGSGGFAAPVALQPHYSLIHRQPFEGEFAPLASEAGLAVLPYRALGGGFLSGKYRTDADTEDRARGAGVRPLLTPEGLRLLDTIDAIAHDHHARAATIALAWLMHQPAVTAPLASATSRAQLEELLAAPAVTLDEAEITRLNTAADDLA</sequence>
<feature type="domain" description="NADP-dependent oxidoreductase" evidence="1">
    <location>
        <begin position="26"/>
        <end position="313"/>
    </location>
</feature>
<organism evidence="2 3">
    <name type="scientific">Planotetraspora kaengkrachanensis</name>
    <dbReference type="NCBI Taxonomy" id="575193"/>
    <lineage>
        <taxon>Bacteria</taxon>
        <taxon>Bacillati</taxon>
        <taxon>Actinomycetota</taxon>
        <taxon>Actinomycetes</taxon>
        <taxon>Streptosporangiales</taxon>
        <taxon>Streptosporangiaceae</taxon>
        <taxon>Planotetraspora</taxon>
    </lineage>
</organism>
<evidence type="ECO:0000313" key="2">
    <source>
        <dbReference type="EMBL" id="GIG82954.1"/>
    </source>
</evidence>
<dbReference type="PROSITE" id="PS00062">
    <property type="entry name" value="ALDOKETO_REDUCTASE_2"/>
    <property type="match status" value="1"/>
</dbReference>
<dbReference type="GO" id="GO:0016491">
    <property type="term" value="F:oxidoreductase activity"/>
    <property type="evidence" value="ECO:0007669"/>
    <property type="project" value="InterPro"/>
</dbReference>
<dbReference type="GO" id="GO:0005829">
    <property type="term" value="C:cytosol"/>
    <property type="evidence" value="ECO:0007669"/>
    <property type="project" value="TreeGrafter"/>
</dbReference>
<dbReference type="PRINTS" id="PR00069">
    <property type="entry name" value="ALDKETRDTASE"/>
</dbReference>
<reference evidence="2 3" key="1">
    <citation type="submission" date="2021-01" db="EMBL/GenBank/DDBJ databases">
        <title>Whole genome shotgun sequence of Planotetraspora kaengkrachanensis NBRC 104272.</title>
        <authorList>
            <person name="Komaki H."/>
            <person name="Tamura T."/>
        </authorList>
    </citation>
    <scope>NUCLEOTIDE SEQUENCE [LARGE SCALE GENOMIC DNA]</scope>
    <source>
        <strain evidence="2 3">NBRC 104272</strain>
    </source>
</reference>
<dbReference type="AlphaFoldDB" id="A0A8J3PXM1"/>
<dbReference type="Proteomes" id="UP000630097">
    <property type="component" value="Unassembled WGS sequence"/>
</dbReference>
<dbReference type="Gene3D" id="3.20.20.100">
    <property type="entry name" value="NADP-dependent oxidoreductase domain"/>
    <property type="match status" value="1"/>
</dbReference>
<dbReference type="EMBL" id="BONV01000035">
    <property type="protein sequence ID" value="GIG82954.1"/>
    <property type="molecule type" value="Genomic_DNA"/>
</dbReference>
<comment type="caution">
    <text evidence="2">The sequence shown here is derived from an EMBL/GenBank/DDBJ whole genome shotgun (WGS) entry which is preliminary data.</text>
</comment>
<keyword evidence="3" id="KW-1185">Reference proteome</keyword>
<dbReference type="InterPro" id="IPR020471">
    <property type="entry name" value="AKR"/>
</dbReference>
<dbReference type="Pfam" id="PF00248">
    <property type="entry name" value="Aldo_ket_red"/>
    <property type="match status" value="1"/>
</dbReference>
<accession>A0A8J3PXM1</accession>
<evidence type="ECO:0000313" key="3">
    <source>
        <dbReference type="Proteomes" id="UP000630097"/>
    </source>
</evidence>
<dbReference type="PANTHER" id="PTHR43364:SF6">
    <property type="entry name" value="OXIDOREDUCTASE-RELATED"/>
    <property type="match status" value="1"/>
</dbReference>